<name>A0A1H5V6N1_9SPHI</name>
<dbReference type="Pfam" id="PF12831">
    <property type="entry name" value="FAD_oxidored"/>
    <property type="match status" value="1"/>
</dbReference>
<dbReference type="OrthoDB" id="615715at2"/>
<dbReference type="EMBL" id="FNUT01000003">
    <property type="protein sequence ID" value="SEF82408.1"/>
    <property type="molecule type" value="Genomic_DNA"/>
</dbReference>
<organism evidence="1 2">
    <name type="scientific">Sphingobacterium lactis</name>
    <dbReference type="NCBI Taxonomy" id="797291"/>
    <lineage>
        <taxon>Bacteria</taxon>
        <taxon>Pseudomonadati</taxon>
        <taxon>Bacteroidota</taxon>
        <taxon>Sphingobacteriia</taxon>
        <taxon>Sphingobacteriales</taxon>
        <taxon>Sphingobacteriaceae</taxon>
        <taxon>Sphingobacterium</taxon>
    </lineage>
</organism>
<dbReference type="AlphaFoldDB" id="A0A1H5V6N1"/>
<gene>
    <name evidence="1" type="ORF">SAMN05421877_10316</name>
</gene>
<protein>
    <submittedName>
        <fullName evidence="1">FAD dependent oxidoreductase</fullName>
    </submittedName>
</protein>
<sequence length="425" mass="47655">MKLRIVFLICLLLPVLAFSQKKKGSPKLLVYGSDVTAWSAAVQAAKSNVETVLVLDSPFLGKELTDDRLAIQHALALDGGQWMWLLMDMAGSKSRSDSVATITKRDFNPQLAKNALEKSVDAQANLTVIPNQQVIKADKGRRAWEITLSNRQRYSVLSVLDASVDGTIAKSAGIPVDSLSKGSLTAMKDVNLAISRTTVAVGELDQQPQLVFLRDLLQGEKENVLDIGLMRSIAKSPENIGFRSAYGQALGATAAYLAFFKTTSKKIDIRKLQAELLAFNVRMTPYADVATDDRDFKALQKFFLTGVFLGREEQGQYVFDRKGYVKFSDIKDILNDIYTRSQLWFLDNYRDEEMTWKDVIGLIKFVSFKGDEVERQIEKDWSTKFKFEGTYKPEDKITREQFAIITDLFTTSFAKAINLDGTFVK</sequence>
<dbReference type="RefSeq" id="WP_160003646.1">
    <property type="nucleotide sequence ID" value="NZ_CP049246.1"/>
</dbReference>
<keyword evidence="2" id="KW-1185">Reference proteome</keyword>
<evidence type="ECO:0000313" key="1">
    <source>
        <dbReference type="EMBL" id="SEF82408.1"/>
    </source>
</evidence>
<proteinExistence type="predicted"/>
<dbReference type="Proteomes" id="UP000236731">
    <property type="component" value="Unassembled WGS sequence"/>
</dbReference>
<evidence type="ECO:0000313" key="2">
    <source>
        <dbReference type="Proteomes" id="UP000236731"/>
    </source>
</evidence>
<reference evidence="2" key="1">
    <citation type="submission" date="2016-10" db="EMBL/GenBank/DDBJ databases">
        <authorList>
            <person name="Varghese N."/>
            <person name="Submissions S."/>
        </authorList>
    </citation>
    <scope>NUCLEOTIDE SEQUENCE [LARGE SCALE GENOMIC DNA]</scope>
    <source>
        <strain evidence="2">DSM 22361</strain>
    </source>
</reference>
<accession>A0A1H5V6N1</accession>